<evidence type="ECO:0000313" key="3">
    <source>
        <dbReference type="Proteomes" id="UP000247565"/>
    </source>
</evidence>
<name>A0A318MV56_9PROT</name>
<keyword evidence="3" id="KW-1185">Reference proteome</keyword>
<evidence type="ECO:0000259" key="1">
    <source>
        <dbReference type="PROSITE" id="PS51186"/>
    </source>
</evidence>
<dbReference type="InterPro" id="IPR016181">
    <property type="entry name" value="Acyl_CoA_acyltransferase"/>
</dbReference>
<keyword evidence="2" id="KW-0808">Transferase</keyword>
<gene>
    <name evidence="2" type="ORF">DK869_07690</name>
</gene>
<dbReference type="Proteomes" id="UP000247565">
    <property type="component" value="Unassembled WGS sequence"/>
</dbReference>
<organism evidence="2 3">
    <name type="scientific">Commensalibacter melissae</name>
    <dbReference type="NCBI Taxonomy" id="2070537"/>
    <lineage>
        <taxon>Bacteria</taxon>
        <taxon>Pseudomonadati</taxon>
        <taxon>Pseudomonadota</taxon>
        <taxon>Alphaproteobacteria</taxon>
        <taxon>Acetobacterales</taxon>
        <taxon>Acetobacteraceae</taxon>
    </lineage>
</organism>
<dbReference type="SUPFAM" id="SSF55729">
    <property type="entry name" value="Acyl-CoA N-acyltransferases (Nat)"/>
    <property type="match status" value="1"/>
</dbReference>
<dbReference type="RefSeq" id="WP_110439433.1">
    <property type="nucleotide sequence ID" value="NZ_CP046393.1"/>
</dbReference>
<dbReference type="AlphaFoldDB" id="A0A318MV56"/>
<dbReference type="GO" id="GO:0016747">
    <property type="term" value="F:acyltransferase activity, transferring groups other than amino-acyl groups"/>
    <property type="evidence" value="ECO:0007669"/>
    <property type="project" value="InterPro"/>
</dbReference>
<dbReference type="EMBL" id="QGLT01000004">
    <property type="protein sequence ID" value="PXY99813.1"/>
    <property type="molecule type" value="Genomic_DNA"/>
</dbReference>
<dbReference type="OrthoDB" id="359414at2"/>
<protein>
    <submittedName>
        <fullName evidence="2">N-acetyltransferase</fullName>
    </submittedName>
</protein>
<proteinExistence type="predicted"/>
<dbReference type="CDD" id="cd04301">
    <property type="entry name" value="NAT_SF"/>
    <property type="match status" value="1"/>
</dbReference>
<reference evidence="2 3" key="1">
    <citation type="submission" date="2018-05" db="EMBL/GenBank/DDBJ databases">
        <title>Reference genomes for bee gut microbiota database.</title>
        <authorList>
            <person name="Ellegaard K.M."/>
        </authorList>
    </citation>
    <scope>NUCLEOTIDE SEQUENCE [LARGE SCALE GENOMIC DNA]</scope>
    <source>
        <strain evidence="2 3">ESL0284</strain>
    </source>
</reference>
<evidence type="ECO:0000313" key="2">
    <source>
        <dbReference type="EMBL" id="PXY99813.1"/>
    </source>
</evidence>
<feature type="domain" description="N-acetyltransferase" evidence="1">
    <location>
        <begin position="1"/>
        <end position="165"/>
    </location>
</feature>
<dbReference type="Gene3D" id="3.40.630.30">
    <property type="match status" value="1"/>
</dbReference>
<comment type="caution">
    <text evidence="2">The sequence shown here is derived from an EMBL/GenBank/DDBJ whole genome shotgun (WGS) entry which is preliminary data.</text>
</comment>
<dbReference type="InterPro" id="IPR000182">
    <property type="entry name" value="GNAT_dom"/>
</dbReference>
<dbReference type="PROSITE" id="PS51186">
    <property type="entry name" value="GNAT"/>
    <property type="match status" value="1"/>
</dbReference>
<dbReference type="Pfam" id="PF00583">
    <property type="entry name" value="Acetyltransf_1"/>
    <property type="match status" value="1"/>
</dbReference>
<sequence>MKIHAAQLADLDQIMAIQMLCYYAIEPESRLSMASKIIASPDTCFVVKERDMVRGYLLAIPVMSGETPALDSEACDLAGGADCLYLHDLAVHPESRGLGVGCILVRQFMNIAHKKKFRHASLVSIQDSFRFWQKQGFEAIVPPEKLQSKLMTYGQDAVYMEKLLIGIPQE</sequence>
<accession>A0A318MV56</accession>